<accession>A0AAU9EER0</accession>
<dbReference type="Proteomes" id="UP001366166">
    <property type="component" value="Chromosome"/>
</dbReference>
<proteinExistence type="predicted"/>
<keyword evidence="2" id="KW-1185">Reference proteome</keyword>
<name>A0AAU9EER0_9BACT</name>
<protein>
    <recommendedName>
        <fullName evidence="3">SIR2-like domain-containing protein</fullName>
    </recommendedName>
</protein>
<evidence type="ECO:0000313" key="1">
    <source>
        <dbReference type="EMBL" id="BEQ13739.1"/>
    </source>
</evidence>
<dbReference type="EMBL" id="AP028679">
    <property type="protein sequence ID" value="BEQ13739.1"/>
    <property type="molecule type" value="Genomic_DNA"/>
</dbReference>
<sequence>MYKTVFILGAGASADAGVPVMRDFLDRARDFYSSGQLLRNERRYFEDVFKAIHELKGASFNSNLDLNNIEAVYSAFDMGKLLGQLGSNTHNKIESLNISIQKLIGITIDLSTTLTLNPKGKINVKGPYHSFVKNIKQKYKDQNSLVPSIITFNYDVALDYSLHCEYQSFSCCLDEKPEPGIIPLLKLHGSVNWGLGEHTNIIKSWNMRELLQSGLVGAPDNLRPEVPFIVARHLQNANKNPSLGMSGPVLVPPTWSKNEHHAKIGRIWQMAAKELSEAEAIYVIGYSLPETDMFFRFLFALATHSESSIRRFWVFDPSQSVKNRFLSLLGPGLKDEPRFHYEQCNFIKAIQYLSENI</sequence>
<dbReference type="AlphaFoldDB" id="A0AAU9EER0"/>
<dbReference type="KEGG" id="dmp:FAK_08050"/>
<organism evidence="1 2">
    <name type="scientific">Desulfoferula mesophila</name>
    <dbReference type="NCBI Taxonomy" id="3058419"/>
    <lineage>
        <taxon>Bacteria</taxon>
        <taxon>Pseudomonadati</taxon>
        <taxon>Thermodesulfobacteriota</taxon>
        <taxon>Desulfarculia</taxon>
        <taxon>Desulfarculales</taxon>
        <taxon>Desulfarculaceae</taxon>
        <taxon>Desulfoferula</taxon>
    </lineage>
</organism>
<evidence type="ECO:0008006" key="3">
    <source>
        <dbReference type="Google" id="ProtNLM"/>
    </source>
</evidence>
<dbReference type="RefSeq" id="WP_338605487.1">
    <property type="nucleotide sequence ID" value="NZ_AP028679.1"/>
</dbReference>
<gene>
    <name evidence="1" type="ORF">FAK_08050</name>
</gene>
<reference evidence="2" key="1">
    <citation type="journal article" date="2023" name="Arch. Microbiol.">
        <title>Desulfoferula mesophilus gen. nov. sp. nov., a mesophilic sulfate-reducing bacterium isolated from a brackish lake sediment.</title>
        <authorList>
            <person name="Watanabe T."/>
            <person name="Yabe T."/>
            <person name="Tsuji J.M."/>
            <person name="Fukui M."/>
        </authorList>
    </citation>
    <scope>NUCLEOTIDE SEQUENCE [LARGE SCALE GENOMIC DNA]</scope>
    <source>
        <strain evidence="2">12FAK</strain>
    </source>
</reference>
<evidence type="ECO:0000313" key="2">
    <source>
        <dbReference type="Proteomes" id="UP001366166"/>
    </source>
</evidence>